<keyword evidence="4" id="KW-0410">Iron transport</keyword>
<keyword evidence="9" id="KW-0472">Membrane</keyword>
<evidence type="ECO:0000313" key="15">
    <source>
        <dbReference type="Proteomes" id="UP000262901"/>
    </source>
</evidence>
<sequence>MIKIENLSKHYHNHLVIDHLSSEIERGKITAVIGPNGSGKSTLLSLISRLTDSSGGTIFIDSKNISDFSSFDFAKKLAILKQSNTLKLKISTEDLVSFGRFPYSKGRLTLQDKEAVKRILDFMELYDLKDAYIDQLSGGQVQKVFIAMTMVQDTDYLLLDEPLNNLDMRHAVQIMQLLRRYTEEYKKTIVIVIHDINFASCYADNIIGLKHGKILAQGSVEKVFNEEVLSALYDMPIPIQQYQGDRISLYYKASL</sequence>
<evidence type="ECO:0000256" key="8">
    <source>
        <dbReference type="ARBA" id="ARBA00023065"/>
    </source>
</evidence>
<accession>A0A372KP27</accession>
<dbReference type="EMBL" id="CP031733">
    <property type="protein sequence ID" value="AXQ78687.1"/>
    <property type="molecule type" value="Genomic_DNA"/>
</dbReference>
<evidence type="ECO:0000256" key="5">
    <source>
        <dbReference type="ARBA" id="ARBA00022741"/>
    </source>
</evidence>
<dbReference type="EMBL" id="QVQZ01000001">
    <property type="protein sequence ID" value="RFU54041.1"/>
    <property type="molecule type" value="Genomic_DNA"/>
</dbReference>
<evidence type="ECO:0000313" key="11">
    <source>
        <dbReference type="EMBL" id="AXQ78687.1"/>
    </source>
</evidence>
<dbReference type="Pfam" id="PF00005">
    <property type="entry name" value="ABC_tran"/>
    <property type="match status" value="1"/>
</dbReference>
<evidence type="ECO:0000256" key="9">
    <source>
        <dbReference type="ARBA" id="ARBA00023136"/>
    </source>
</evidence>
<dbReference type="GO" id="GO:0016887">
    <property type="term" value="F:ATP hydrolysis activity"/>
    <property type="evidence" value="ECO:0007669"/>
    <property type="project" value="InterPro"/>
</dbReference>
<evidence type="ECO:0000313" key="12">
    <source>
        <dbReference type="EMBL" id="RFU51720.1"/>
    </source>
</evidence>
<dbReference type="OrthoDB" id="9787851at2"/>
<name>A0A372KP27_9STRE</name>
<dbReference type="SUPFAM" id="SSF52540">
    <property type="entry name" value="P-loop containing nucleoside triphosphate hydrolases"/>
    <property type="match status" value="1"/>
</dbReference>
<dbReference type="InterPro" id="IPR027417">
    <property type="entry name" value="P-loop_NTPase"/>
</dbReference>
<protein>
    <submittedName>
        <fullName evidence="13">ATP-binding cassette domain-containing protein</fullName>
    </submittedName>
</protein>
<dbReference type="PROSITE" id="PS50893">
    <property type="entry name" value="ABC_TRANSPORTER_2"/>
    <property type="match status" value="1"/>
</dbReference>
<evidence type="ECO:0000256" key="3">
    <source>
        <dbReference type="ARBA" id="ARBA00022475"/>
    </source>
</evidence>
<dbReference type="FunFam" id="3.40.50.300:FF:000134">
    <property type="entry name" value="Iron-enterobactin ABC transporter ATP-binding protein"/>
    <property type="match status" value="1"/>
</dbReference>
<evidence type="ECO:0000259" key="10">
    <source>
        <dbReference type="PROSITE" id="PS50893"/>
    </source>
</evidence>
<comment type="subcellular location">
    <subcellularLocation>
        <location evidence="1">Cell membrane</location>
        <topology evidence="1">Peripheral membrane protein</topology>
    </subcellularLocation>
</comment>
<evidence type="ECO:0000256" key="4">
    <source>
        <dbReference type="ARBA" id="ARBA00022496"/>
    </source>
</evidence>
<proteinExistence type="predicted"/>
<keyword evidence="5" id="KW-0547">Nucleotide-binding</keyword>
<gene>
    <name evidence="11" type="ORF">DDV21_006145</name>
    <name evidence="12" type="ORF">DDV22_02395</name>
    <name evidence="13" type="ORF">DDV23_00455</name>
</gene>
<evidence type="ECO:0000256" key="1">
    <source>
        <dbReference type="ARBA" id="ARBA00004202"/>
    </source>
</evidence>
<evidence type="ECO:0000256" key="7">
    <source>
        <dbReference type="ARBA" id="ARBA00023004"/>
    </source>
</evidence>
<dbReference type="EMBL" id="QVQY01000003">
    <property type="protein sequence ID" value="RFU51720.1"/>
    <property type="molecule type" value="Genomic_DNA"/>
</dbReference>
<reference evidence="13 15" key="2">
    <citation type="submission" date="2018-08" db="EMBL/GenBank/DDBJ databases">
        <title>Draft genome of Streptococcus sp. nov. Z1.</title>
        <authorList>
            <person name="Tian Z."/>
        </authorList>
    </citation>
    <scope>NUCLEOTIDE SEQUENCE [LARGE SCALE GENOMIC DNA]</scope>
    <source>
        <strain evidence="13">Z1</strain>
        <strain evidence="15">Z1(2018)</strain>
    </source>
</reference>
<dbReference type="InterPro" id="IPR003439">
    <property type="entry name" value="ABC_transporter-like_ATP-bd"/>
</dbReference>
<keyword evidence="16" id="KW-1185">Reference proteome</keyword>
<dbReference type="Proteomes" id="UP000264056">
    <property type="component" value="Unassembled WGS sequence"/>
</dbReference>
<dbReference type="RefSeq" id="WP_116877137.1">
    <property type="nucleotide sequence ID" value="NZ_CP031733.1"/>
</dbReference>
<keyword evidence="7" id="KW-0408">Iron</keyword>
<reference evidence="11" key="4">
    <citation type="journal article" date="2019" name="Int. J. Syst. Evol. Microbiol.">
        <title>Streptococcus chenjunshii sp. nov. isolated from feces of Tibetan antelopes.</title>
        <authorList>
            <person name="Tian Z."/>
            <person name="Lu S."/>
            <person name="Jin D."/>
            <person name="Yang J."/>
            <person name="Pu J."/>
            <person name="Lai X.H."/>
            <person name="Bai X.N."/>
            <person name="Wu X.M."/>
            <person name="Li J."/>
            <person name="Wang S."/>
            <person name="Xu J."/>
        </authorList>
    </citation>
    <scope>NUCLEOTIDE SEQUENCE</scope>
    <source>
        <strain evidence="11">Z15</strain>
    </source>
</reference>
<evidence type="ECO:0000256" key="6">
    <source>
        <dbReference type="ARBA" id="ARBA00022840"/>
    </source>
</evidence>
<keyword evidence="6 13" id="KW-0067">ATP-binding</keyword>
<accession>A0A346NCE2</accession>
<organism evidence="13 15">
    <name type="scientific">Streptococcus chenjunshii</name>
    <dbReference type="NCBI Taxonomy" id="2173853"/>
    <lineage>
        <taxon>Bacteria</taxon>
        <taxon>Bacillati</taxon>
        <taxon>Bacillota</taxon>
        <taxon>Bacilli</taxon>
        <taxon>Lactobacillales</taxon>
        <taxon>Streptococcaceae</taxon>
        <taxon>Streptococcus</taxon>
    </lineage>
</organism>
<dbReference type="GO" id="GO:0006826">
    <property type="term" value="P:iron ion transport"/>
    <property type="evidence" value="ECO:0007669"/>
    <property type="project" value="UniProtKB-KW"/>
</dbReference>
<reference evidence="14" key="3">
    <citation type="submission" date="2018-08" db="EMBL/GenBank/DDBJ databases">
        <title>Streptococcus chenjunshii sp. nov., isolated from stools sample of the Tibetan antelope in the Qinghai-Tibet plateau, China.</title>
        <authorList>
            <person name="Tian Z."/>
        </authorList>
    </citation>
    <scope>NUCLEOTIDE SEQUENCE [LARGE SCALE GENOMIC DNA]</scope>
    <source>
        <strain evidence="14">Z15</strain>
    </source>
</reference>
<dbReference type="GO" id="GO:0005886">
    <property type="term" value="C:plasma membrane"/>
    <property type="evidence" value="ECO:0007669"/>
    <property type="project" value="UniProtKB-SubCell"/>
</dbReference>
<dbReference type="KEGG" id="schj:DDV21_006145"/>
<dbReference type="AlphaFoldDB" id="A0A372KP27"/>
<dbReference type="Gene3D" id="3.40.50.300">
    <property type="entry name" value="P-loop containing nucleotide triphosphate hydrolases"/>
    <property type="match status" value="1"/>
</dbReference>
<evidence type="ECO:0000313" key="14">
    <source>
        <dbReference type="Proteomes" id="UP000246115"/>
    </source>
</evidence>
<reference evidence="12 16" key="1">
    <citation type="submission" date="2018-08" db="EMBL/GenBank/DDBJ databases">
        <title>Draft genome of Streptococcus sp .nov. Z2.</title>
        <authorList>
            <person name="Tian Z."/>
        </authorList>
    </citation>
    <scope>NUCLEOTIDE SEQUENCE [LARGE SCALE GENOMIC DNA]</scope>
    <source>
        <strain evidence="12 16">Z2</strain>
    </source>
</reference>
<keyword evidence="8" id="KW-0406">Ion transport</keyword>
<feature type="domain" description="ABC transporter" evidence="10">
    <location>
        <begin position="2"/>
        <end position="236"/>
    </location>
</feature>
<evidence type="ECO:0000313" key="13">
    <source>
        <dbReference type="EMBL" id="RFU54041.1"/>
    </source>
</evidence>
<keyword evidence="3" id="KW-1003">Cell membrane</keyword>
<dbReference type="GO" id="GO:0005524">
    <property type="term" value="F:ATP binding"/>
    <property type="evidence" value="ECO:0007669"/>
    <property type="project" value="UniProtKB-KW"/>
</dbReference>
<dbReference type="InterPro" id="IPR051535">
    <property type="entry name" value="Siderophore_ABC-ATPase"/>
</dbReference>
<dbReference type="InterPro" id="IPR003593">
    <property type="entry name" value="AAA+_ATPase"/>
</dbReference>
<dbReference type="PANTHER" id="PTHR42771">
    <property type="entry name" value="IRON(3+)-HYDROXAMATE IMPORT ATP-BINDING PROTEIN FHUC"/>
    <property type="match status" value="1"/>
</dbReference>
<dbReference type="Proteomes" id="UP000262901">
    <property type="component" value="Unassembled WGS sequence"/>
</dbReference>
<evidence type="ECO:0000256" key="2">
    <source>
        <dbReference type="ARBA" id="ARBA00022448"/>
    </source>
</evidence>
<dbReference type="SMART" id="SM00382">
    <property type="entry name" value="AAA"/>
    <property type="match status" value="1"/>
</dbReference>
<dbReference type="PANTHER" id="PTHR42771:SF3">
    <property type="entry name" value="PETROBACTIN IMPORT ATP-BINDING PROTEIN YCLP"/>
    <property type="match status" value="1"/>
</dbReference>
<keyword evidence="2" id="KW-0813">Transport</keyword>
<dbReference type="CDD" id="cd03214">
    <property type="entry name" value="ABC_Iron-Siderophores_B12_Hemin"/>
    <property type="match status" value="1"/>
</dbReference>
<dbReference type="Proteomes" id="UP000246115">
    <property type="component" value="Chromosome"/>
</dbReference>
<evidence type="ECO:0000313" key="16">
    <source>
        <dbReference type="Proteomes" id="UP000264056"/>
    </source>
</evidence>